<dbReference type="Pfam" id="PF25545">
    <property type="entry name" value="DUF7924"/>
    <property type="match status" value="1"/>
</dbReference>
<dbReference type="AlphaFoldDB" id="A0A178ZXZ6"/>
<evidence type="ECO:0000256" key="1">
    <source>
        <dbReference type="SAM" id="MobiDB-lite"/>
    </source>
</evidence>
<reference evidence="3 4" key="1">
    <citation type="submission" date="2016-04" db="EMBL/GenBank/DDBJ databases">
        <title>Draft genome of Fonsecaea erecta CBS 125763.</title>
        <authorList>
            <person name="Weiss V.A."/>
            <person name="Vicente V.A."/>
            <person name="Raittz R.T."/>
            <person name="Moreno L.F."/>
            <person name="De Souza E.M."/>
            <person name="Pedrosa F.O."/>
            <person name="Steffens M.B."/>
            <person name="Faoro H."/>
            <person name="Tadra-Sfeir M.Z."/>
            <person name="Najafzadeh M.J."/>
            <person name="Felipe M.S."/>
            <person name="Teixeira M."/>
            <person name="Sun J."/>
            <person name="Xi L."/>
            <person name="Gomes R."/>
            <person name="De Azevedo C.M."/>
            <person name="Salgado C.G."/>
            <person name="Da Silva M.B."/>
            <person name="Nascimento M.F."/>
            <person name="Queiroz-Telles F."/>
            <person name="Attili D.S."/>
            <person name="Gorbushina A."/>
        </authorList>
    </citation>
    <scope>NUCLEOTIDE SEQUENCE [LARGE SCALE GENOMIC DNA]</scope>
    <source>
        <strain evidence="3 4">CBS 125763</strain>
    </source>
</reference>
<proteinExistence type="predicted"/>
<name>A0A178ZXZ6_9EURO</name>
<evidence type="ECO:0000313" key="4">
    <source>
        <dbReference type="Proteomes" id="UP000078343"/>
    </source>
</evidence>
<protein>
    <recommendedName>
        <fullName evidence="2">DUF7924 domain-containing protein</fullName>
    </recommendedName>
</protein>
<dbReference type="EMBL" id="LVYI01000002">
    <property type="protein sequence ID" value="OAP63885.1"/>
    <property type="molecule type" value="Genomic_DNA"/>
</dbReference>
<accession>A0A178ZXZ6</accession>
<dbReference type="InterPro" id="IPR057684">
    <property type="entry name" value="DUF7924"/>
</dbReference>
<dbReference type="OrthoDB" id="5393196at2759"/>
<sequence length="445" mass="50392">MEPALHRPRPISESDRRGSSEVPSAGKRHKRTSCSGRLTPGFWNRLSSIRLTRRALDEFDRRFSVRKKSLFKRPTSVKPLSEPGTLRLERFSRHGGPDLTHLRGFTIKDARDYTMSPSRAGRKPESIPDGGDDRRKSKSTYDANFEQNMIDSGIYPAGYQHDDTQEQLEPKNIDEIRRTLREPRASLCESQFSVHAFRDFRIQLVRARDEAKARAEILSVVAGEKGKEHYNASDRLFNNLEPLDKHLPTPKPDFYDGAQPSSILPTVRYELKDYIVPCTNTSLPAAPNFFVEAKGLSGRPDVGTRQACYDGALGARVMYCLQNYKLPEANYDGNAYSFSCTWYDGFLRLYAHYPSPPTTPDQPQRYHMTRLAGYDMTNDAHSFREGAAAFRNLRDHAKTVRDKFIKEVNQRVATGHQETSQASPAGSVSELQDRSEVSADDPPAE</sequence>
<comment type="caution">
    <text evidence="3">The sequence shown here is derived from an EMBL/GenBank/DDBJ whole genome shotgun (WGS) entry which is preliminary data.</text>
</comment>
<feature type="region of interest" description="Disordered" evidence="1">
    <location>
        <begin position="1"/>
        <end position="36"/>
    </location>
</feature>
<evidence type="ECO:0000313" key="3">
    <source>
        <dbReference type="EMBL" id="OAP63885.1"/>
    </source>
</evidence>
<dbReference type="GeneID" id="30007282"/>
<feature type="compositionally biased region" description="Polar residues" evidence="1">
    <location>
        <begin position="416"/>
        <end position="430"/>
    </location>
</feature>
<feature type="domain" description="DUF7924" evidence="2">
    <location>
        <begin position="224"/>
        <end position="405"/>
    </location>
</feature>
<feature type="region of interest" description="Disordered" evidence="1">
    <location>
        <begin position="110"/>
        <end position="138"/>
    </location>
</feature>
<keyword evidence="4" id="KW-1185">Reference proteome</keyword>
<organism evidence="3 4">
    <name type="scientific">Fonsecaea erecta</name>
    <dbReference type="NCBI Taxonomy" id="1367422"/>
    <lineage>
        <taxon>Eukaryota</taxon>
        <taxon>Fungi</taxon>
        <taxon>Dikarya</taxon>
        <taxon>Ascomycota</taxon>
        <taxon>Pezizomycotina</taxon>
        <taxon>Eurotiomycetes</taxon>
        <taxon>Chaetothyriomycetidae</taxon>
        <taxon>Chaetothyriales</taxon>
        <taxon>Herpotrichiellaceae</taxon>
        <taxon>Fonsecaea</taxon>
    </lineage>
</organism>
<feature type="compositionally biased region" description="Basic and acidic residues" evidence="1">
    <location>
        <begin position="122"/>
        <end position="135"/>
    </location>
</feature>
<dbReference type="Proteomes" id="UP000078343">
    <property type="component" value="Unassembled WGS sequence"/>
</dbReference>
<dbReference type="STRING" id="1367422.A0A178ZXZ6"/>
<evidence type="ECO:0000259" key="2">
    <source>
        <dbReference type="Pfam" id="PF25545"/>
    </source>
</evidence>
<dbReference type="RefSeq" id="XP_018697252.1">
    <property type="nucleotide sequence ID" value="XM_018834628.1"/>
</dbReference>
<feature type="compositionally biased region" description="Basic and acidic residues" evidence="1">
    <location>
        <begin position="10"/>
        <end position="19"/>
    </location>
</feature>
<gene>
    <name evidence="3" type="ORF">AYL99_03112</name>
</gene>
<feature type="region of interest" description="Disordered" evidence="1">
    <location>
        <begin position="411"/>
        <end position="445"/>
    </location>
</feature>